<reference evidence="1 2" key="1">
    <citation type="submission" date="2020-10" db="EMBL/GenBank/DDBJ databases">
        <title>Connecting structure to function with the recovery of over 1000 high-quality activated sludge metagenome-assembled genomes encoding full-length rRNA genes using long-read sequencing.</title>
        <authorList>
            <person name="Singleton C.M."/>
            <person name="Petriglieri F."/>
            <person name="Kristensen J.M."/>
            <person name="Kirkegaard R.H."/>
            <person name="Michaelsen T.Y."/>
            <person name="Andersen M.H."/>
            <person name="Karst S.M."/>
            <person name="Dueholm M.S."/>
            <person name="Nielsen P.H."/>
            <person name="Albertsen M."/>
        </authorList>
    </citation>
    <scope>NUCLEOTIDE SEQUENCE [LARGE SCALE GENOMIC DNA]</scope>
    <source>
        <strain evidence="1">Ribe_18-Q3-R11-54_MAXAC.273</strain>
    </source>
</reference>
<evidence type="ECO:0000313" key="1">
    <source>
        <dbReference type="EMBL" id="MBK9984897.1"/>
    </source>
</evidence>
<dbReference type="EMBL" id="JADKGY010000032">
    <property type="protein sequence ID" value="MBK9984897.1"/>
    <property type="molecule type" value="Genomic_DNA"/>
</dbReference>
<dbReference type="Proteomes" id="UP000808337">
    <property type="component" value="Unassembled WGS sequence"/>
</dbReference>
<dbReference type="AlphaFoldDB" id="A0A9D7XVP6"/>
<accession>A0A9D7XVP6</accession>
<dbReference type="InterPro" id="IPR025667">
    <property type="entry name" value="SprB_repeat"/>
</dbReference>
<gene>
    <name evidence="1" type="ORF">IPP15_21465</name>
</gene>
<proteinExistence type="predicted"/>
<evidence type="ECO:0000313" key="2">
    <source>
        <dbReference type="Proteomes" id="UP000808337"/>
    </source>
</evidence>
<organism evidence="1 2">
    <name type="scientific">Candidatus Opimibacter skivensis</name>
    <dbReference type="NCBI Taxonomy" id="2982028"/>
    <lineage>
        <taxon>Bacteria</taxon>
        <taxon>Pseudomonadati</taxon>
        <taxon>Bacteroidota</taxon>
        <taxon>Saprospiria</taxon>
        <taxon>Saprospirales</taxon>
        <taxon>Saprospiraceae</taxon>
        <taxon>Candidatus Opimibacter</taxon>
    </lineage>
</organism>
<sequence>MKKLVWIVRHINIVLFSFCFHIFVQASENVFTMSPTYACDVCDLTATISVSSPNPGIVCIGDSITLTANPILGVGPFTYIWSNGQTTQSITFPAPFIGDLNVLITGADGCSAFATIHIKIRVWKVDINIPFSGPTCLGDSVELIAGPSIVVAGTTFLWSTGETSQGIFVTTSGTYSVTMTNPAIPCFTADTVLITILPVAGPDPQIIGPAILCPGQTATLSVSGGPYSYYFWELGGNLPTMQISGPGSYNVYVENAEGCSGRDTIDIISGNILPPILDAPFSLCSGATGNVEVLNAVDYTLFNWNTGETTPIITINGPGIYIVTVTESGGCTAIGSIIVETGSSNFSITGITTPVTSCASPDGSINITVTPSGTYTFNWSNGQNTEDISSLPEGGYTVTITDIGGCTSSAFYAVVSNVTPPGLTTIVTSSSCSQSNGSIDLSVSPAGSYTFFWSTGATTEDLSNIFAATYSVTVTATSNGCTATASVTVPNNNSVINITGNSTPLTSCTSSNGAIDITPAPSGVYTFVWSSGETTEDLTNLSTGNYTVTVSSSAGCTAIATYSVVNNTTSPVPVATPSPATCGQSNGAIDLNVTPTGTYTYVWSNGSITEDLISIPAGNYSVTVTSTDGCTSITSITVPDNLIPLTITGTTFPNTSCINQNGAIDIDVNPSGVYSYIWSNGATTEDLNNVQAGVYNVTVTFGLTCINTQSFEVFNTNTPISFSGITTQNSSCSQPNGAIDITISTPGSFTYLWSNGEITEDLQDLTGGTYSLTVTGSNGCTTTELFDIINTNSNFSFIGSVLPNTSCASPNGSINLTLTPSGSYSFIWSSGASTEDLQNLSAGNYSVTVSDINNCALVESYSIQDILSYPVISSLVTPSSCGNNNGAIDISIIPANGNSYSWSNGNTNEDQSNLSAGNYIVTVTGINGCITIDTIVVGNQNSNFTLAAMTLPNSSCIINNGSIDLSITPSGTYTYAWNNGAMTQDLQGIATGSFIVTVTDILNCISSDTFLVADNISIPILFANITSANCGANNGGIDLIVNPAINTFLWSNTGSARRFAKYISRKL</sequence>
<dbReference type="Pfam" id="PF13573">
    <property type="entry name" value="SprB"/>
    <property type="match status" value="1"/>
</dbReference>
<protein>
    <recommendedName>
        <fullName evidence="3">Ig-like domain-containing protein</fullName>
    </recommendedName>
</protein>
<name>A0A9D7XVP6_9BACT</name>
<evidence type="ECO:0008006" key="3">
    <source>
        <dbReference type="Google" id="ProtNLM"/>
    </source>
</evidence>
<comment type="caution">
    <text evidence="1">The sequence shown here is derived from an EMBL/GenBank/DDBJ whole genome shotgun (WGS) entry which is preliminary data.</text>
</comment>